<dbReference type="InterPro" id="IPR009100">
    <property type="entry name" value="AcylCoA_DH/oxidase_NM_dom_sf"/>
</dbReference>
<keyword evidence="3 6" id="KW-0285">Flavoprotein</keyword>
<organism evidence="10 11">
    <name type="scientific">Tianweitania sediminis</name>
    <dbReference type="NCBI Taxonomy" id="1502156"/>
    <lineage>
        <taxon>Bacteria</taxon>
        <taxon>Pseudomonadati</taxon>
        <taxon>Pseudomonadota</taxon>
        <taxon>Alphaproteobacteria</taxon>
        <taxon>Hyphomicrobiales</taxon>
        <taxon>Phyllobacteriaceae</taxon>
        <taxon>Tianweitania</taxon>
    </lineage>
</organism>
<dbReference type="Gene3D" id="1.20.140.10">
    <property type="entry name" value="Butyryl-CoA Dehydrogenase, subunit A, domain 3"/>
    <property type="match status" value="1"/>
</dbReference>
<dbReference type="PANTHER" id="PTHR43292:SF3">
    <property type="entry name" value="ACYL-COA DEHYDROGENASE FADE29"/>
    <property type="match status" value="1"/>
</dbReference>
<dbReference type="InterPro" id="IPR037069">
    <property type="entry name" value="AcylCoA_DH/ox_N_sf"/>
</dbReference>
<feature type="domain" description="Acyl-CoA dehydrogenase/oxidase N-terminal" evidence="9">
    <location>
        <begin position="7"/>
        <end position="118"/>
    </location>
</feature>
<evidence type="ECO:0000259" key="7">
    <source>
        <dbReference type="Pfam" id="PF00441"/>
    </source>
</evidence>
<evidence type="ECO:0000259" key="8">
    <source>
        <dbReference type="Pfam" id="PF02770"/>
    </source>
</evidence>
<keyword evidence="5 6" id="KW-0560">Oxidoreductase</keyword>
<comment type="caution">
    <text evidence="10">The sequence shown here is derived from an EMBL/GenBank/DDBJ whole genome shotgun (WGS) entry which is preliminary data.</text>
</comment>
<dbReference type="Pfam" id="PF00441">
    <property type="entry name" value="Acyl-CoA_dh_1"/>
    <property type="match status" value="1"/>
</dbReference>
<dbReference type="InterPro" id="IPR013786">
    <property type="entry name" value="AcylCoA_DH/ox_N"/>
</dbReference>
<dbReference type="Pfam" id="PF02770">
    <property type="entry name" value="Acyl-CoA_dh_M"/>
    <property type="match status" value="1"/>
</dbReference>
<dbReference type="GO" id="GO:0050660">
    <property type="term" value="F:flavin adenine dinucleotide binding"/>
    <property type="evidence" value="ECO:0007669"/>
    <property type="project" value="InterPro"/>
</dbReference>
<dbReference type="SUPFAM" id="SSF56645">
    <property type="entry name" value="Acyl-CoA dehydrogenase NM domain-like"/>
    <property type="match status" value="1"/>
</dbReference>
<feature type="domain" description="Acyl-CoA dehydrogenase/oxidase C-terminal" evidence="7">
    <location>
        <begin position="230"/>
        <end position="393"/>
    </location>
</feature>
<dbReference type="GO" id="GO:0005886">
    <property type="term" value="C:plasma membrane"/>
    <property type="evidence" value="ECO:0007669"/>
    <property type="project" value="TreeGrafter"/>
</dbReference>
<keyword evidence="4 6" id="KW-0274">FAD</keyword>
<dbReference type="Pfam" id="PF02771">
    <property type="entry name" value="Acyl-CoA_dh_N"/>
    <property type="match status" value="1"/>
</dbReference>
<reference evidence="10" key="1">
    <citation type="submission" date="2021-03" db="EMBL/GenBank/DDBJ databases">
        <title>Genome sequencing and assembly of Tianweitania sediminis.</title>
        <authorList>
            <person name="Chhetri G."/>
        </authorList>
    </citation>
    <scope>NUCLEOTIDE SEQUENCE</scope>
    <source>
        <strain evidence="10">Z8</strain>
    </source>
</reference>
<dbReference type="InterPro" id="IPR046373">
    <property type="entry name" value="Acyl-CoA_Oxase/DH_mid-dom_sf"/>
</dbReference>
<dbReference type="InterPro" id="IPR009075">
    <property type="entry name" value="AcylCo_DH/oxidase_C"/>
</dbReference>
<dbReference type="PANTHER" id="PTHR43292">
    <property type="entry name" value="ACYL-COA DEHYDROGENASE"/>
    <property type="match status" value="1"/>
</dbReference>
<dbReference type="InterPro" id="IPR006091">
    <property type="entry name" value="Acyl-CoA_Oxase/DH_mid-dom"/>
</dbReference>
<protein>
    <submittedName>
        <fullName evidence="10">Acyl-CoA dehydrogenase family protein</fullName>
    </submittedName>
</protein>
<evidence type="ECO:0000256" key="4">
    <source>
        <dbReference type="ARBA" id="ARBA00022827"/>
    </source>
</evidence>
<evidence type="ECO:0000313" key="10">
    <source>
        <dbReference type="EMBL" id="MBP0438311.1"/>
    </source>
</evidence>
<comment type="cofactor">
    <cofactor evidence="1 6">
        <name>FAD</name>
        <dbReference type="ChEBI" id="CHEBI:57692"/>
    </cofactor>
</comment>
<evidence type="ECO:0000256" key="5">
    <source>
        <dbReference type="ARBA" id="ARBA00023002"/>
    </source>
</evidence>
<keyword evidence="11" id="KW-1185">Reference proteome</keyword>
<feature type="domain" description="Acyl-CoA oxidase/dehydrogenase middle" evidence="8">
    <location>
        <begin position="124"/>
        <end position="218"/>
    </location>
</feature>
<proteinExistence type="inferred from homology"/>
<evidence type="ECO:0000256" key="2">
    <source>
        <dbReference type="ARBA" id="ARBA00009347"/>
    </source>
</evidence>
<name>A0A8J7RH21_9HYPH</name>
<dbReference type="InterPro" id="IPR052161">
    <property type="entry name" value="Mycobact_Acyl-CoA_DH"/>
</dbReference>
<comment type="similarity">
    <text evidence="2 6">Belongs to the acyl-CoA dehydrogenase family.</text>
</comment>
<sequence>MDYPLPELSAFRLDVIRFVEANLPADIAEKVRLNIEPEKSDLYRWEQILNGHGWFCGHWPVHAGGAGWSPLKRYVFEQAMAEAGAPPLQPFGQAYVGPVIIEYGTDAQKQRFLPKIIDSTEFWCQGYSEPSAGSDLAGLKLRAERKGDHYVLNGQKLWTSYAHWADMIFLLVRTSQEDRPQKGVSFILADMHTPGITIRPIITLDMKHHVNEVFFDNVEVPVENLVGDEGDGWKIAKFLLATERLIVAETGKARRLLSQVRTVAENTLEAGKPLFEQSAFRRAFTEAEVQLQTLEAFCARQLKGVAQGKVLGFEASLMKIRGSELLQSITELGSRVAARKGLALSPEPLPEGSNGEQAEPTEASALLSEYLFQRAATIYGGSNEIQHNIVSKARFGF</sequence>
<dbReference type="Gene3D" id="1.10.540.10">
    <property type="entry name" value="Acyl-CoA dehydrogenase/oxidase, N-terminal domain"/>
    <property type="match status" value="1"/>
</dbReference>
<dbReference type="Proteomes" id="UP000666240">
    <property type="component" value="Unassembled WGS sequence"/>
</dbReference>
<dbReference type="Gene3D" id="2.40.110.10">
    <property type="entry name" value="Butyryl-CoA Dehydrogenase, subunit A, domain 2"/>
    <property type="match status" value="1"/>
</dbReference>
<dbReference type="EMBL" id="JAGIYY010000001">
    <property type="protein sequence ID" value="MBP0438311.1"/>
    <property type="molecule type" value="Genomic_DNA"/>
</dbReference>
<evidence type="ECO:0000256" key="1">
    <source>
        <dbReference type="ARBA" id="ARBA00001974"/>
    </source>
</evidence>
<evidence type="ECO:0000256" key="3">
    <source>
        <dbReference type="ARBA" id="ARBA00022630"/>
    </source>
</evidence>
<evidence type="ECO:0000313" key="11">
    <source>
        <dbReference type="Proteomes" id="UP000666240"/>
    </source>
</evidence>
<evidence type="ECO:0000256" key="6">
    <source>
        <dbReference type="RuleBase" id="RU362125"/>
    </source>
</evidence>
<dbReference type="GO" id="GO:0016627">
    <property type="term" value="F:oxidoreductase activity, acting on the CH-CH group of donors"/>
    <property type="evidence" value="ECO:0007669"/>
    <property type="project" value="InterPro"/>
</dbReference>
<dbReference type="AlphaFoldDB" id="A0A8J7RH21"/>
<gene>
    <name evidence="10" type="ORF">J5Y06_06590</name>
</gene>
<dbReference type="SUPFAM" id="SSF47203">
    <property type="entry name" value="Acyl-CoA dehydrogenase C-terminal domain-like"/>
    <property type="match status" value="1"/>
</dbReference>
<accession>A0A8J7RH21</accession>
<evidence type="ECO:0000259" key="9">
    <source>
        <dbReference type="Pfam" id="PF02771"/>
    </source>
</evidence>
<dbReference type="RefSeq" id="WP_209334218.1">
    <property type="nucleotide sequence ID" value="NZ_JAGIYY010000001.1"/>
</dbReference>
<dbReference type="InterPro" id="IPR036250">
    <property type="entry name" value="AcylCo_DH-like_C"/>
</dbReference>